<accession>A0A1M7MVI7</accession>
<reference evidence="2 3" key="1">
    <citation type="submission" date="2016-11" db="EMBL/GenBank/DDBJ databases">
        <authorList>
            <person name="Jaros S."/>
            <person name="Januszkiewicz K."/>
            <person name="Wedrychowicz H."/>
        </authorList>
    </citation>
    <scope>NUCLEOTIDE SEQUENCE [LARGE SCALE GENOMIC DNA]</scope>
    <source>
        <strain evidence="2 3">DSM 27406</strain>
    </source>
</reference>
<evidence type="ECO:0000313" key="2">
    <source>
        <dbReference type="EMBL" id="SHM95041.1"/>
    </source>
</evidence>
<dbReference type="PANTHER" id="PTHR36839">
    <property type="entry name" value="METALLO-BETA-LACTAMASE FAMILY PROTEIN (AFU_ORTHOLOGUE AFUA_5G12770)"/>
    <property type="match status" value="1"/>
</dbReference>
<dbReference type="SUPFAM" id="SSF56281">
    <property type="entry name" value="Metallo-hydrolase/oxidoreductase"/>
    <property type="match status" value="1"/>
</dbReference>
<sequence length="258" mass="29110">METSIVCATCGTQYQSAPADNICFICKDDRQYLPVNGQQWTTLAELSASHHVQIKEITPALFELEITPKFAIGQRALLVLHPEGNILWDCIPLLDAATVAFIREKGGLRGIAISHPHYYSNMRNWAEMFDCPVYLHEKDKAYIADHHPRVNNWTGTDLSLGNELRIVNTGGHFPGSCVLLAGDTLLCGDTMYLSPSMQHLAVMYSYPNRIPLPVAQARAVMEQIMDLPFNHLHGFYDYQNLRGNAKEILKQSMDWYQS</sequence>
<gene>
    <name evidence="2" type="ORF">SAMN05444266_11518</name>
</gene>
<feature type="domain" description="Metallo-beta-lactamase" evidence="1">
    <location>
        <begin position="73"/>
        <end position="231"/>
    </location>
</feature>
<dbReference type="AlphaFoldDB" id="A0A1M7MVI7"/>
<dbReference type="OrthoDB" id="2373347at2"/>
<organism evidence="2 3">
    <name type="scientific">Chitinophaga jiangningensis</name>
    <dbReference type="NCBI Taxonomy" id="1419482"/>
    <lineage>
        <taxon>Bacteria</taxon>
        <taxon>Pseudomonadati</taxon>
        <taxon>Bacteroidota</taxon>
        <taxon>Chitinophagia</taxon>
        <taxon>Chitinophagales</taxon>
        <taxon>Chitinophagaceae</taxon>
        <taxon>Chitinophaga</taxon>
    </lineage>
</organism>
<dbReference type="EMBL" id="FRBL01000015">
    <property type="protein sequence ID" value="SHM95041.1"/>
    <property type="molecule type" value="Genomic_DNA"/>
</dbReference>
<dbReference type="RefSeq" id="WP_073087600.1">
    <property type="nucleotide sequence ID" value="NZ_FRBL01000015.1"/>
</dbReference>
<protein>
    <recommendedName>
        <fullName evidence="1">Metallo-beta-lactamase domain-containing protein</fullName>
    </recommendedName>
</protein>
<dbReference type="InterPro" id="IPR036866">
    <property type="entry name" value="RibonucZ/Hydroxyglut_hydro"/>
</dbReference>
<dbReference type="STRING" id="1419482.SAMN05444266_11518"/>
<dbReference type="Gene3D" id="3.60.15.10">
    <property type="entry name" value="Ribonuclease Z/Hydroxyacylglutathione hydrolase-like"/>
    <property type="match status" value="1"/>
</dbReference>
<dbReference type="InterPro" id="IPR001279">
    <property type="entry name" value="Metallo-B-lactamas"/>
</dbReference>
<dbReference type="PANTHER" id="PTHR36839:SF1">
    <property type="entry name" value="METALLO-BETA-LACTAMASE FAMILY PROTEIN (AFU_ORTHOLOGUE AFUA_5G12770)"/>
    <property type="match status" value="1"/>
</dbReference>
<keyword evidence="3" id="KW-1185">Reference proteome</keyword>
<evidence type="ECO:0000259" key="1">
    <source>
        <dbReference type="SMART" id="SM00849"/>
    </source>
</evidence>
<dbReference type="SMART" id="SM00849">
    <property type="entry name" value="Lactamase_B"/>
    <property type="match status" value="1"/>
</dbReference>
<evidence type="ECO:0000313" key="3">
    <source>
        <dbReference type="Proteomes" id="UP000184420"/>
    </source>
</evidence>
<dbReference type="Proteomes" id="UP000184420">
    <property type="component" value="Unassembled WGS sequence"/>
</dbReference>
<name>A0A1M7MVI7_9BACT</name>
<proteinExistence type="predicted"/>